<organism evidence="1 2">
    <name type="scientific">Duganella fentianensis</name>
    <dbReference type="NCBI Taxonomy" id="2692177"/>
    <lineage>
        <taxon>Bacteria</taxon>
        <taxon>Pseudomonadati</taxon>
        <taxon>Pseudomonadota</taxon>
        <taxon>Betaproteobacteria</taxon>
        <taxon>Burkholderiales</taxon>
        <taxon>Oxalobacteraceae</taxon>
        <taxon>Telluria group</taxon>
        <taxon>Duganella</taxon>
    </lineage>
</organism>
<protein>
    <submittedName>
        <fullName evidence="1">Uncharacterized protein</fullName>
    </submittedName>
</protein>
<gene>
    <name evidence="1" type="ORF">GTP23_07325</name>
</gene>
<sequence length="75" mass="8154">MVTVVRHRKVNIVVLEGGEQLAEHCKPGDIAILSDEDGWWIKFVGEGGAVDCYGEPFASYNEALWSSKAAAEFGV</sequence>
<dbReference type="Proteomes" id="UP000444316">
    <property type="component" value="Unassembled WGS sequence"/>
</dbReference>
<comment type="caution">
    <text evidence="1">The sequence shown here is derived from an EMBL/GenBank/DDBJ whole genome shotgun (WGS) entry which is preliminary data.</text>
</comment>
<dbReference type="EMBL" id="WWCL01000001">
    <property type="protein sequence ID" value="MYN44882.1"/>
    <property type="molecule type" value="Genomic_DNA"/>
</dbReference>
<reference evidence="1" key="1">
    <citation type="submission" date="2019-12" db="EMBL/GenBank/DDBJ databases">
        <title>Novel species isolated from a subtropical stream in China.</title>
        <authorList>
            <person name="Lu H."/>
        </authorList>
    </citation>
    <scope>NUCLEOTIDE SEQUENCE [LARGE SCALE GENOMIC DNA]</scope>
    <source>
        <strain evidence="1">FT93W</strain>
    </source>
</reference>
<evidence type="ECO:0000313" key="1">
    <source>
        <dbReference type="EMBL" id="MYN44882.1"/>
    </source>
</evidence>
<keyword evidence="2" id="KW-1185">Reference proteome</keyword>
<dbReference type="AlphaFoldDB" id="A0A845HVL0"/>
<name>A0A845HVL0_9BURK</name>
<proteinExistence type="predicted"/>
<accession>A0A845HVL0</accession>
<evidence type="ECO:0000313" key="2">
    <source>
        <dbReference type="Proteomes" id="UP000444316"/>
    </source>
</evidence>